<dbReference type="PROSITE" id="PS50920">
    <property type="entry name" value="SOLCAR"/>
    <property type="match status" value="3"/>
</dbReference>
<dbReference type="InterPro" id="IPR050567">
    <property type="entry name" value="Mitochondrial_Carrier"/>
</dbReference>
<dbReference type="InterPro" id="IPR018108">
    <property type="entry name" value="MCP_transmembrane"/>
</dbReference>
<evidence type="ECO:0000256" key="2">
    <source>
        <dbReference type="ARBA" id="ARBA00006375"/>
    </source>
</evidence>
<protein>
    <submittedName>
        <fullName evidence="11">Uncharacterized protein</fullName>
    </submittedName>
</protein>
<accession>A0A9Q3C1V9</accession>
<evidence type="ECO:0000256" key="6">
    <source>
        <dbReference type="ARBA" id="ARBA00022989"/>
    </source>
</evidence>
<dbReference type="PANTHER" id="PTHR45624">
    <property type="entry name" value="MITOCHONDRIAL BASIC AMINO ACIDS TRANSPORTER-RELATED"/>
    <property type="match status" value="1"/>
</dbReference>
<evidence type="ECO:0000256" key="4">
    <source>
        <dbReference type="ARBA" id="ARBA00022692"/>
    </source>
</evidence>
<evidence type="ECO:0000256" key="7">
    <source>
        <dbReference type="ARBA" id="ARBA00023128"/>
    </source>
</evidence>
<evidence type="ECO:0000256" key="1">
    <source>
        <dbReference type="ARBA" id="ARBA00004225"/>
    </source>
</evidence>
<dbReference type="Pfam" id="PF00153">
    <property type="entry name" value="Mito_carr"/>
    <property type="match status" value="3"/>
</dbReference>
<feature type="repeat" description="Solcar" evidence="9">
    <location>
        <begin position="225"/>
        <end position="316"/>
    </location>
</feature>
<evidence type="ECO:0000256" key="10">
    <source>
        <dbReference type="RuleBase" id="RU000488"/>
    </source>
</evidence>
<comment type="similarity">
    <text evidence="2 10">Belongs to the mitochondrial carrier (TC 2.A.29) family.</text>
</comment>
<dbReference type="GO" id="GO:0000064">
    <property type="term" value="F:L-ornithine transmembrane transporter activity"/>
    <property type="evidence" value="ECO:0007669"/>
    <property type="project" value="TreeGrafter"/>
</dbReference>
<dbReference type="GO" id="GO:1990575">
    <property type="term" value="P:mitochondrial L-ornithine transmembrane transport"/>
    <property type="evidence" value="ECO:0007669"/>
    <property type="project" value="TreeGrafter"/>
</dbReference>
<dbReference type="EMBL" id="AVOT02004097">
    <property type="protein sequence ID" value="MBW0475413.1"/>
    <property type="molecule type" value="Genomic_DNA"/>
</dbReference>
<keyword evidence="8 9" id="KW-0472">Membrane</keyword>
<dbReference type="GO" id="GO:0031966">
    <property type="term" value="C:mitochondrial membrane"/>
    <property type="evidence" value="ECO:0007669"/>
    <property type="project" value="UniProtKB-SubCell"/>
</dbReference>
<evidence type="ECO:0000256" key="5">
    <source>
        <dbReference type="ARBA" id="ARBA00022737"/>
    </source>
</evidence>
<proteinExistence type="inferred from homology"/>
<dbReference type="PANTHER" id="PTHR45624:SF12">
    <property type="entry name" value="MITOCHONDRIAL ORNITHINE TRANSPORTER 1"/>
    <property type="match status" value="1"/>
</dbReference>
<name>A0A9Q3C1V9_9BASI</name>
<dbReference type="InterPro" id="IPR023395">
    <property type="entry name" value="MCP_dom_sf"/>
</dbReference>
<dbReference type="OrthoDB" id="409586at2759"/>
<evidence type="ECO:0000256" key="3">
    <source>
        <dbReference type="ARBA" id="ARBA00022448"/>
    </source>
</evidence>
<reference evidence="11" key="1">
    <citation type="submission" date="2021-03" db="EMBL/GenBank/DDBJ databases">
        <title>Draft genome sequence of rust myrtle Austropuccinia psidii MF-1, a brazilian biotype.</title>
        <authorList>
            <person name="Quecine M.C."/>
            <person name="Pachon D.M.R."/>
            <person name="Bonatelli M.L."/>
            <person name="Correr F.H."/>
            <person name="Franceschini L.M."/>
            <person name="Leite T.F."/>
            <person name="Margarido G.R.A."/>
            <person name="Almeida C.A."/>
            <person name="Ferrarezi J.A."/>
            <person name="Labate C.A."/>
        </authorList>
    </citation>
    <scope>NUCLEOTIDE SEQUENCE</scope>
    <source>
        <strain evidence="11">MF-1</strain>
    </source>
</reference>
<sequence>MRPEHCIMSTAKRNMSDLQTKGHESNQVFKDLFAGTVGGTAQVLVGQPLDIIKVRLQSGNSQQSRSMRDVAVQIMRQEGLTGFYKGTSLPLIGIGACVSIQFGCLEACKRAFRERNSLVSQRSSCQQNDLSFDQLYLAGSVAGMGNSLIAGPVEHIRIRLQTNQFNQPLDAVKKIWKSDGLFKGLYYGQTITMAREFHGYGMYFLAYESLVERHMRLKNCKRTDISPAWSILYGALAGYSMWLSCYPLDQIKTRIQTDALPSQDKLRKYHGIIDCAKKIWTVEGPKGFLKGLTPTLIRSPLVNGATFAAFESVMRLLS</sequence>
<feature type="repeat" description="Solcar" evidence="9">
    <location>
        <begin position="26"/>
        <end position="111"/>
    </location>
</feature>
<keyword evidence="12" id="KW-1185">Reference proteome</keyword>
<dbReference type="SUPFAM" id="SSF103506">
    <property type="entry name" value="Mitochondrial carrier"/>
    <property type="match status" value="1"/>
</dbReference>
<keyword evidence="3 10" id="KW-0813">Transport</keyword>
<dbReference type="Gene3D" id="1.50.40.10">
    <property type="entry name" value="Mitochondrial carrier domain"/>
    <property type="match status" value="2"/>
</dbReference>
<dbReference type="Proteomes" id="UP000765509">
    <property type="component" value="Unassembled WGS sequence"/>
</dbReference>
<comment type="subcellular location">
    <subcellularLocation>
        <location evidence="1">Mitochondrion membrane</location>
        <topology evidence="1">Multi-pass membrane protein</topology>
    </subcellularLocation>
</comment>
<comment type="caution">
    <text evidence="11">The sequence shown here is derived from an EMBL/GenBank/DDBJ whole genome shotgun (WGS) entry which is preliminary data.</text>
</comment>
<evidence type="ECO:0000313" key="12">
    <source>
        <dbReference type="Proteomes" id="UP000765509"/>
    </source>
</evidence>
<feature type="repeat" description="Solcar" evidence="9">
    <location>
        <begin position="130"/>
        <end position="213"/>
    </location>
</feature>
<dbReference type="AlphaFoldDB" id="A0A9Q3C1V9"/>
<gene>
    <name evidence="11" type="ORF">O181_015128</name>
</gene>
<evidence type="ECO:0000313" key="11">
    <source>
        <dbReference type="EMBL" id="MBW0475413.1"/>
    </source>
</evidence>
<evidence type="ECO:0000256" key="9">
    <source>
        <dbReference type="PROSITE-ProRule" id="PRU00282"/>
    </source>
</evidence>
<keyword evidence="5" id="KW-0677">Repeat</keyword>
<keyword evidence="4 9" id="KW-0812">Transmembrane</keyword>
<organism evidence="11 12">
    <name type="scientific">Austropuccinia psidii MF-1</name>
    <dbReference type="NCBI Taxonomy" id="1389203"/>
    <lineage>
        <taxon>Eukaryota</taxon>
        <taxon>Fungi</taxon>
        <taxon>Dikarya</taxon>
        <taxon>Basidiomycota</taxon>
        <taxon>Pucciniomycotina</taxon>
        <taxon>Pucciniomycetes</taxon>
        <taxon>Pucciniales</taxon>
        <taxon>Sphaerophragmiaceae</taxon>
        <taxon>Austropuccinia</taxon>
    </lineage>
</organism>
<keyword evidence="7" id="KW-0496">Mitochondrion</keyword>
<evidence type="ECO:0000256" key="8">
    <source>
        <dbReference type="ARBA" id="ARBA00023136"/>
    </source>
</evidence>
<keyword evidence="6" id="KW-1133">Transmembrane helix</keyword>